<dbReference type="Proteomes" id="UP000052978">
    <property type="component" value="Unassembled WGS sequence"/>
</dbReference>
<gene>
    <name evidence="2" type="ORF">D623_10023440</name>
</gene>
<proteinExistence type="predicted"/>
<dbReference type="EMBL" id="KE164737">
    <property type="protein sequence ID" value="EPQ19788.1"/>
    <property type="molecule type" value="Genomic_DNA"/>
</dbReference>
<sequence length="131" mass="14329">MPLPLAEEQLKEEGGQGLGKQRGGWAARRHLQPGLSLTDCLGRSCHCGASTSKMVTKRPGFSKLVLTQPGGMWRLTQSRERGDAGCGHRPSSWHRGLGLDPGREEVSHQELPVPTAHSPSEKPRHKAMHTR</sequence>
<dbReference type="AlphaFoldDB" id="S7Q8S4"/>
<evidence type="ECO:0000313" key="2">
    <source>
        <dbReference type="EMBL" id="EPQ19788.1"/>
    </source>
</evidence>
<evidence type="ECO:0000256" key="1">
    <source>
        <dbReference type="SAM" id="MobiDB-lite"/>
    </source>
</evidence>
<reference evidence="2 3" key="1">
    <citation type="journal article" date="2013" name="Nat. Commun.">
        <title>Genome analysis reveals insights into physiology and longevity of the Brandt's bat Myotis brandtii.</title>
        <authorList>
            <person name="Seim I."/>
            <person name="Fang X."/>
            <person name="Xiong Z."/>
            <person name="Lobanov A.V."/>
            <person name="Huang Z."/>
            <person name="Ma S."/>
            <person name="Feng Y."/>
            <person name="Turanov A.A."/>
            <person name="Zhu Y."/>
            <person name="Lenz T.L."/>
            <person name="Gerashchenko M.V."/>
            <person name="Fan D."/>
            <person name="Hee Yim S."/>
            <person name="Yao X."/>
            <person name="Jordan D."/>
            <person name="Xiong Y."/>
            <person name="Ma Y."/>
            <person name="Lyapunov A.N."/>
            <person name="Chen G."/>
            <person name="Kulakova O.I."/>
            <person name="Sun Y."/>
            <person name="Lee S.G."/>
            <person name="Bronson R.T."/>
            <person name="Moskalev A.A."/>
            <person name="Sunyaev S.R."/>
            <person name="Zhang G."/>
            <person name="Krogh A."/>
            <person name="Wang J."/>
            <person name="Gladyshev V.N."/>
        </authorList>
    </citation>
    <scope>NUCLEOTIDE SEQUENCE [LARGE SCALE GENOMIC DNA]</scope>
</reference>
<keyword evidence="3" id="KW-1185">Reference proteome</keyword>
<protein>
    <submittedName>
        <fullName evidence="2">Uncharacterized protein</fullName>
    </submittedName>
</protein>
<accession>S7Q8S4</accession>
<evidence type="ECO:0000313" key="3">
    <source>
        <dbReference type="Proteomes" id="UP000052978"/>
    </source>
</evidence>
<name>S7Q8S4_MYOBR</name>
<feature type="region of interest" description="Disordered" evidence="1">
    <location>
        <begin position="77"/>
        <end position="131"/>
    </location>
</feature>
<organism evidence="2 3">
    <name type="scientific">Myotis brandtii</name>
    <name type="common">Brandt's bat</name>
    <dbReference type="NCBI Taxonomy" id="109478"/>
    <lineage>
        <taxon>Eukaryota</taxon>
        <taxon>Metazoa</taxon>
        <taxon>Chordata</taxon>
        <taxon>Craniata</taxon>
        <taxon>Vertebrata</taxon>
        <taxon>Euteleostomi</taxon>
        <taxon>Mammalia</taxon>
        <taxon>Eutheria</taxon>
        <taxon>Laurasiatheria</taxon>
        <taxon>Chiroptera</taxon>
        <taxon>Yangochiroptera</taxon>
        <taxon>Vespertilionidae</taxon>
        <taxon>Myotis</taxon>
    </lineage>
</organism>